<accession>A0A067QIE2</accession>
<proteinExistence type="predicted"/>
<protein>
    <submittedName>
        <fullName evidence="1">Uncharacterized protein</fullName>
    </submittedName>
</protein>
<keyword evidence="2" id="KW-1185">Reference proteome</keyword>
<dbReference type="AlphaFoldDB" id="A0A067QIE2"/>
<dbReference type="Proteomes" id="UP000027135">
    <property type="component" value="Unassembled WGS sequence"/>
</dbReference>
<evidence type="ECO:0000313" key="1">
    <source>
        <dbReference type="EMBL" id="KDR06736.1"/>
    </source>
</evidence>
<dbReference type="EMBL" id="KK853559">
    <property type="protein sequence ID" value="KDR06736.1"/>
    <property type="molecule type" value="Genomic_DNA"/>
</dbReference>
<evidence type="ECO:0000313" key="2">
    <source>
        <dbReference type="Proteomes" id="UP000027135"/>
    </source>
</evidence>
<sequence length="102" mass="11459">MIINSKWTLVSATAFRKGFARVPGVEREGGGSQALLTRPSSKLIVSVYSVPTRKIHMFIAKISNILSICRGNRFIRDRMGRHVPLSCEDCVRSFIDFGYVLQ</sequence>
<reference evidence="1 2" key="1">
    <citation type="journal article" date="2014" name="Nat. Commun.">
        <title>Molecular traces of alternative social organization in a termite genome.</title>
        <authorList>
            <person name="Terrapon N."/>
            <person name="Li C."/>
            <person name="Robertson H.M."/>
            <person name="Ji L."/>
            <person name="Meng X."/>
            <person name="Booth W."/>
            <person name="Chen Z."/>
            <person name="Childers C.P."/>
            <person name="Glastad K.M."/>
            <person name="Gokhale K."/>
            <person name="Gowin J."/>
            <person name="Gronenberg W."/>
            <person name="Hermansen R.A."/>
            <person name="Hu H."/>
            <person name="Hunt B.G."/>
            <person name="Huylmans A.K."/>
            <person name="Khalil S.M."/>
            <person name="Mitchell R.D."/>
            <person name="Munoz-Torres M.C."/>
            <person name="Mustard J.A."/>
            <person name="Pan H."/>
            <person name="Reese J.T."/>
            <person name="Scharf M.E."/>
            <person name="Sun F."/>
            <person name="Vogel H."/>
            <person name="Xiao J."/>
            <person name="Yang W."/>
            <person name="Yang Z."/>
            <person name="Yang Z."/>
            <person name="Zhou J."/>
            <person name="Zhu J."/>
            <person name="Brent C.S."/>
            <person name="Elsik C.G."/>
            <person name="Goodisman M.A."/>
            <person name="Liberles D.A."/>
            <person name="Roe R.M."/>
            <person name="Vargo E.L."/>
            <person name="Vilcinskas A."/>
            <person name="Wang J."/>
            <person name="Bornberg-Bauer E."/>
            <person name="Korb J."/>
            <person name="Zhang G."/>
            <person name="Liebig J."/>
        </authorList>
    </citation>
    <scope>NUCLEOTIDE SEQUENCE [LARGE SCALE GENOMIC DNA]</scope>
    <source>
        <tissue evidence="1">Whole organism</tissue>
    </source>
</reference>
<dbReference type="InParanoid" id="A0A067QIE2"/>
<name>A0A067QIE2_ZOONE</name>
<gene>
    <name evidence="1" type="ORF">L798_04114</name>
</gene>
<organism evidence="1 2">
    <name type="scientific">Zootermopsis nevadensis</name>
    <name type="common">Dampwood termite</name>
    <dbReference type="NCBI Taxonomy" id="136037"/>
    <lineage>
        <taxon>Eukaryota</taxon>
        <taxon>Metazoa</taxon>
        <taxon>Ecdysozoa</taxon>
        <taxon>Arthropoda</taxon>
        <taxon>Hexapoda</taxon>
        <taxon>Insecta</taxon>
        <taxon>Pterygota</taxon>
        <taxon>Neoptera</taxon>
        <taxon>Polyneoptera</taxon>
        <taxon>Dictyoptera</taxon>
        <taxon>Blattodea</taxon>
        <taxon>Blattoidea</taxon>
        <taxon>Termitoidae</taxon>
        <taxon>Termopsidae</taxon>
        <taxon>Zootermopsis</taxon>
    </lineage>
</organism>